<name>A0A1I0PK73_9FIRM</name>
<evidence type="ECO:0000313" key="3">
    <source>
        <dbReference type="Proteomes" id="UP000199701"/>
    </source>
</evidence>
<dbReference type="EMBL" id="FOJI01000005">
    <property type="protein sequence ID" value="SEW14846.1"/>
    <property type="molecule type" value="Genomic_DNA"/>
</dbReference>
<dbReference type="SMART" id="SM00471">
    <property type="entry name" value="HDc"/>
    <property type="match status" value="1"/>
</dbReference>
<sequence>MIDNGEMERVNKIINNNIYKCAYHLIEDYENTRIFCKHDMSHFLDVARLAWIFNLEESLGISREIIYATAMLHDIGKHEQYIRNIPHETASALIACGILKDCCFNELESEMILSAIKTHRDEKQMIFKDLNRILYRADKMSRSCFTCDAKASCNWNIEKMNLVIKY</sequence>
<proteinExistence type="predicted"/>
<dbReference type="SUPFAM" id="SSF109604">
    <property type="entry name" value="HD-domain/PDEase-like"/>
    <property type="match status" value="1"/>
</dbReference>
<reference evidence="2 3" key="1">
    <citation type="submission" date="2016-10" db="EMBL/GenBank/DDBJ databases">
        <authorList>
            <person name="de Groot N.N."/>
        </authorList>
    </citation>
    <scope>NUCLEOTIDE SEQUENCE [LARGE SCALE GENOMIC DNA]</scope>
    <source>
        <strain evidence="2 3">DSM 9179</strain>
    </source>
</reference>
<organism evidence="2 3">
    <name type="scientific">[Clostridium] fimetarium</name>
    <dbReference type="NCBI Taxonomy" id="99656"/>
    <lineage>
        <taxon>Bacteria</taxon>
        <taxon>Bacillati</taxon>
        <taxon>Bacillota</taxon>
        <taxon>Clostridia</taxon>
        <taxon>Lachnospirales</taxon>
        <taxon>Lachnospiraceae</taxon>
    </lineage>
</organism>
<evidence type="ECO:0000313" key="2">
    <source>
        <dbReference type="EMBL" id="SEW14846.1"/>
    </source>
</evidence>
<dbReference type="RefSeq" id="WP_242940994.1">
    <property type="nucleotide sequence ID" value="NZ_FOJI01000005.1"/>
</dbReference>
<dbReference type="AlphaFoldDB" id="A0A1I0PK73"/>
<evidence type="ECO:0000259" key="1">
    <source>
        <dbReference type="SMART" id="SM00471"/>
    </source>
</evidence>
<protein>
    <recommendedName>
        <fullName evidence="1">HD/PDEase domain-containing protein</fullName>
    </recommendedName>
</protein>
<dbReference type="InterPro" id="IPR003607">
    <property type="entry name" value="HD/PDEase_dom"/>
</dbReference>
<keyword evidence="3" id="KW-1185">Reference proteome</keyword>
<feature type="domain" description="HD/PDEase" evidence="1">
    <location>
        <begin position="35"/>
        <end position="152"/>
    </location>
</feature>
<dbReference type="InterPro" id="IPR006674">
    <property type="entry name" value="HD_domain"/>
</dbReference>
<dbReference type="STRING" id="99656.SAMN05421659_105152"/>
<dbReference type="Gene3D" id="1.10.3210.10">
    <property type="entry name" value="Hypothetical protein af1432"/>
    <property type="match status" value="1"/>
</dbReference>
<gene>
    <name evidence="2" type="ORF">SAMN05421659_105152</name>
</gene>
<dbReference type="Pfam" id="PF01966">
    <property type="entry name" value="HD"/>
    <property type="match status" value="1"/>
</dbReference>
<dbReference type="Proteomes" id="UP000199701">
    <property type="component" value="Unassembled WGS sequence"/>
</dbReference>
<accession>A0A1I0PK73</accession>